<accession>A0AAD6X319</accession>
<name>A0AAD6X319_9AGAR</name>
<evidence type="ECO:0000313" key="1">
    <source>
        <dbReference type="EMBL" id="KAJ7027390.1"/>
    </source>
</evidence>
<dbReference type="AlphaFoldDB" id="A0AAD6X319"/>
<keyword evidence="3" id="KW-1185">Reference proteome</keyword>
<proteinExistence type="predicted"/>
<protein>
    <submittedName>
        <fullName evidence="2">Uncharacterized protein</fullName>
    </submittedName>
</protein>
<dbReference type="EMBL" id="JARJCM010000125">
    <property type="protein sequence ID" value="KAJ7027390.1"/>
    <property type="molecule type" value="Genomic_DNA"/>
</dbReference>
<sequence>MFRFEIYLNQSYLECQGTTSGPGRPLSDALSGASAPTAVSRGSWFNRRITAPMFGSAWREPPDRFSRDFHLSLLAVAVQSVVVPAVTPSIEAHVKSLTSTTAKRANLADIY</sequence>
<dbReference type="Proteomes" id="UP001218188">
    <property type="component" value="Unassembled WGS sequence"/>
</dbReference>
<reference evidence="2" key="1">
    <citation type="submission" date="2023-03" db="EMBL/GenBank/DDBJ databases">
        <title>Massive genome expansion in bonnet fungi (Mycena s.s.) driven by repeated elements and novel gene families across ecological guilds.</title>
        <authorList>
            <consortium name="Lawrence Berkeley National Laboratory"/>
            <person name="Harder C.B."/>
            <person name="Miyauchi S."/>
            <person name="Viragh M."/>
            <person name="Kuo A."/>
            <person name="Thoen E."/>
            <person name="Andreopoulos B."/>
            <person name="Lu D."/>
            <person name="Skrede I."/>
            <person name="Drula E."/>
            <person name="Henrissat B."/>
            <person name="Morin E."/>
            <person name="Kohler A."/>
            <person name="Barry K."/>
            <person name="LaButti K."/>
            <person name="Morin E."/>
            <person name="Salamov A."/>
            <person name="Lipzen A."/>
            <person name="Mereny Z."/>
            <person name="Hegedus B."/>
            <person name="Baldrian P."/>
            <person name="Stursova M."/>
            <person name="Weitz H."/>
            <person name="Taylor A."/>
            <person name="Grigoriev I.V."/>
            <person name="Nagy L.G."/>
            <person name="Martin F."/>
            <person name="Kauserud H."/>
        </authorList>
    </citation>
    <scope>NUCLEOTIDE SEQUENCE</scope>
    <source>
        <strain evidence="2">CBHHK200</strain>
    </source>
</reference>
<gene>
    <name evidence="2" type="ORF">C8F04DRAFT_1260556</name>
    <name evidence="1" type="ORF">C8F04DRAFT_1267119</name>
</gene>
<evidence type="ECO:0000313" key="3">
    <source>
        <dbReference type="Proteomes" id="UP001218188"/>
    </source>
</evidence>
<evidence type="ECO:0000313" key="2">
    <source>
        <dbReference type="EMBL" id="KAJ7033830.1"/>
    </source>
</evidence>
<organism evidence="2 3">
    <name type="scientific">Mycena alexandri</name>
    <dbReference type="NCBI Taxonomy" id="1745969"/>
    <lineage>
        <taxon>Eukaryota</taxon>
        <taxon>Fungi</taxon>
        <taxon>Dikarya</taxon>
        <taxon>Basidiomycota</taxon>
        <taxon>Agaricomycotina</taxon>
        <taxon>Agaricomycetes</taxon>
        <taxon>Agaricomycetidae</taxon>
        <taxon>Agaricales</taxon>
        <taxon>Marasmiineae</taxon>
        <taxon>Mycenaceae</taxon>
        <taxon>Mycena</taxon>
    </lineage>
</organism>
<comment type="caution">
    <text evidence="2">The sequence shown here is derived from an EMBL/GenBank/DDBJ whole genome shotgun (WGS) entry which is preliminary data.</text>
</comment>
<dbReference type="EMBL" id="JARJCM010000062">
    <property type="protein sequence ID" value="KAJ7033830.1"/>
    <property type="molecule type" value="Genomic_DNA"/>
</dbReference>